<dbReference type="EMBL" id="KZ857392">
    <property type="protein sequence ID" value="RDX51926.1"/>
    <property type="molecule type" value="Genomic_DNA"/>
</dbReference>
<keyword evidence="3" id="KW-1185">Reference proteome</keyword>
<keyword evidence="1" id="KW-1133">Transmembrane helix</keyword>
<keyword evidence="1" id="KW-0472">Membrane</keyword>
<feature type="transmembrane region" description="Helical" evidence="1">
    <location>
        <begin position="141"/>
        <end position="162"/>
    </location>
</feature>
<feature type="transmembrane region" description="Helical" evidence="1">
    <location>
        <begin position="66"/>
        <end position="84"/>
    </location>
</feature>
<protein>
    <submittedName>
        <fullName evidence="2">Uncharacterized protein</fullName>
    </submittedName>
</protein>
<dbReference type="AlphaFoldDB" id="A0A371DHC1"/>
<name>A0A371DHC1_9APHY</name>
<evidence type="ECO:0000313" key="2">
    <source>
        <dbReference type="EMBL" id="RDX51926.1"/>
    </source>
</evidence>
<organism evidence="2 3">
    <name type="scientific">Lentinus brumalis</name>
    <dbReference type="NCBI Taxonomy" id="2498619"/>
    <lineage>
        <taxon>Eukaryota</taxon>
        <taxon>Fungi</taxon>
        <taxon>Dikarya</taxon>
        <taxon>Basidiomycota</taxon>
        <taxon>Agaricomycotina</taxon>
        <taxon>Agaricomycetes</taxon>
        <taxon>Polyporales</taxon>
        <taxon>Polyporaceae</taxon>
        <taxon>Lentinus</taxon>
    </lineage>
</organism>
<feature type="transmembrane region" description="Helical" evidence="1">
    <location>
        <begin position="91"/>
        <end position="110"/>
    </location>
</feature>
<sequence>MWIAHYASGLVAKPFVPRVPLSLLTLAGALPDVIFFLLQFFGIETFNLDASLLRRGCFPYSNDYPYSHSLLGMTVAGVALAALYRSTTNRLVAWKDLAAIVAASASHFLLEWPSHRADIKITPHDSNALGAGMFDHTVVTFFAECAIFLAGLWVYTAFAPMTTKAGYKTHRNRLPGIVLFLIGAQAHFSFGSAPTNETRWVHAPLFLGQVLASCWLLGKLES</sequence>
<accession>A0A371DHC1</accession>
<proteinExistence type="predicted"/>
<dbReference type="OrthoDB" id="10259742at2759"/>
<keyword evidence="1" id="KW-0812">Transmembrane</keyword>
<gene>
    <name evidence="2" type="ORF">OH76DRAFT_229787</name>
</gene>
<evidence type="ECO:0000256" key="1">
    <source>
        <dbReference type="SAM" id="Phobius"/>
    </source>
</evidence>
<evidence type="ECO:0000313" key="3">
    <source>
        <dbReference type="Proteomes" id="UP000256964"/>
    </source>
</evidence>
<reference evidence="2 3" key="1">
    <citation type="journal article" date="2018" name="Biotechnol. Biofuels">
        <title>Integrative visual omics of the white-rot fungus Polyporus brumalis exposes the biotechnological potential of its oxidative enzymes for delignifying raw plant biomass.</title>
        <authorList>
            <person name="Miyauchi S."/>
            <person name="Rancon A."/>
            <person name="Drula E."/>
            <person name="Hage H."/>
            <person name="Chaduli D."/>
            <person name="Favel A."/>
            <person name="Grisel S."/>
            <person name="Henrissat B."/>
            <person name="Herpoel-Gimbert I."/>
            <person name="Ruiz-Duenas F.J."/>
            <person name="Chevret D."/>
            <person name="Hainaut M."/>
            <person name="Lin J."/>
            <person name="Wang M."/>
            <person name="Pangilinan J."/>
            <person name="Lipzen A."/>
            <person name="Lesage-Meessen L."/>
            <person name="Navarro D."/>
            <person name="Riley R."/>
            <person name="Grigoriev I.V."/>
            <person name="Zhou S."/>
            <person name="Raouche S."/>
            <person name="Rosso M.N."/>
        </authorList>
    </citation>
    <scope>NUCLEOTIDE SEQUENCE [LARGE SCALE GENOMIC DNA]</scope>
    <source>
        <strain evidence="2 3">BRFM 1820</strain>
    </source>
</reference>
<feature type="transmembrane region" description="Helical" evidence="1">
    <location>
        <begin position="21"/>
        <end position="46"/>
    </location>
</feature>
<dbReference type="Proteomes" id="UP000256964">
    <property type="component" value="Unassembled WGS sequence"/>
</dbReference>